<dbReference type="AlphaFoldDB" id="A0A4Q0A2H7"/>
<feature type="transmembrane region" description="Helical" evidence="3">
    <location>
        <begin position="46"/>
        <end position="67"/>
    </location>
</feature>
<proteinExistence type="predicted"/>
<keyword evidence="1 5" id="KW-0378">Hydrolase</keyword>
<keyword evidence="3" id="KW-1133">Transmembrane helix</keyword>
<feature type="compositionally biased region" description="Low complexity" evidence="2">
    <location>
        <begin position="369"/>
        <end position="386"/>
    </location>
</feature>
<keyword evidence="6" id="KW-1185">Reference proteome</keyword>
<dbReference type="EMBL" id="ML002213">
    <property type="protein sequence ID" value="RKP40336.1"/>
    <property type="molecule type" value="Genomic_DNA"/>
</dbReference>
<sequence>MDYADDQERVSSLSSTLWGTNLNNPIPEARCLIATLWSTAKTAIRWSCYLFFGVLLLPFSFPILGLLTSSKGFQPLALPWNPIRVLKMSYAALENLSDLFSGPFPIVLRWIIEKVFARRTPPEVVIRNVRYGQAHPQQILDVYMPELAGPETPLRGTHAVPSTSTAASPSESTTTNIHLVPDDMHVLHRSASGQSISSDRSAGPGLGHAPVICFIYGKTWCSTQRKVYVPMAHTLRKQGYLVILPELRRPPSATIADAIDDTLQCLTWLVRHAPRYGGDPSNIFLMGHGAGAHICTMAATIWTLATCKTPQPLGIMALNPSEPGSPGECTPPASSSNGHGGGGIDILAHIPDSLRTRIPWSTTGGSGGTASSPFSTDPTSPSSTSSGAGGSSALLSNARVRQQFAQLVQKYTSLARENSPLIHAPQSDQPFEIAGLILMAGVYDIDDQHRYEKQRGIDEISATTRLVGSCSSDLFSPSVLLANMCHQANTALSQSTFPKRILLIHGEKDTVIPLKSSELFFDLLCQLDVEDVNLKVYSRTKSMNPAITLLTESASLCQSILEDIRSTVCDNGGI</sequence>
<accession>A0A4Q0A2H7</accession>
<feature type="domain" description="BD-FAE-like" evidence="4">
    <location>
        <begin position="208"/>
        <end position="301"/>
    </location>
</feature>
<dbReference type="InterPro" id="IPR050300">
    <property type="entry name" value="GDXG_lipolytic_enzyme"/>
</dbReference>
<keyword evidence="3" id="KW-0472">Membrane</keyword>
<dbReference type="Proteomes" id="UP000268162">
    <property type="component" value="Unassembled WGS sequence"/>
</dbReference>
<dbReference type="InterPro" id="IPR029058">
    <property type="entry name" value="AB_hydrolase_fold"/>
</dbReference>
<evidence type="ECO:0000259" key="4">
    <source>
        <dbReference type="Pfam" id="PF20434"/>
    </source>
</evidence>
<dbReference type="Pfam" id="PF20434">
    <property type="entry name" value="BD-FAE"/>
    <property type="match status" value="1"/>
</dbReference>
<dbReference type="SUPFAM" id="SSF53474">
    <property type="entry name" value="alpha/beta-Hydrolases"/>
    <property type="match status" value="1"/>
</dbReference>
<keyword evidence="3" id="KW-0812">Transmembrane</keyword>
<evidence type="ECO:0000313" key="6">
    <source>
        <dbReference type="Proteomes" id="UP000268162"/>
    </source>
</evidence>
<dbReference type="STRING" id="215637.A0A4Q0A2H7"/>
<reference evidence="6" key="1">
    <citation type="journal article" date="2018" name="Nat. Microbiol.">
        <title>Leveraging single-cell genomics to expand the fungal tree of life.</title>
        <authorList>
            <person name="Ahrendt S.R."/>
            <person name="Quandt C.A."/>
            <person name="Ciobanu D."/>
            <person name="Clum A."/>
            <person name="Salamov A."/>
            <person name="Andreopoulos B."/>
            <person name="Cheng J.F."/>
            <person name="Woyke T."/>
            <person name="Pelin A."/>
            <person name="Henrissat B."/>
            <person name="Reynolds N.K."/>
            <person name="Benny G.L."/>
            <person name="Smith M.E."/>
            <person name="James T.Y."/>
            <person name="Grigoriev I.V."/>
        </authorList>
    </citation>
    <scope>NUCLEOTIDE SEQUENCE [LARGE SCALE GENOMIC DNA]</scope>
    <source>
        <strain evidence="6">RSA 468</strain>
    </source>
</reference>
<dbReference type="PANTHER" id="PTHR48081">
    <property type="entry name" value="AB HYDROLASE SUPERFAMILY PROTEIN C4A8.06C"/>
    <property type="match status" value="1"/>
</dbReference>
<dbReference type="GO" id="GO:0004061">
    <property type="term" value="F:arylformamidase activity"/>
    <property type="evidence" value="ECO:0007669"/>
    <property type="project" value="TreeGrafter"/>
</dbReference>
<evidence type="ECO:0000256" key="1">
    <source>
        <dbReference type="ARBA" id="ARBA00022801"/>
    </source>
</evidence>
<evidence type="ECO:0000256" key="3">
    <source>
        <dbReference type="SAM" id="Phobius"/>
    </source>
</evidence>
<name>A0A4Q0A2H7_9FUNG</name>
<dbReference type="InterPro" id="IPR049492">
    <property type="entry name" value="BD-FAE-like_dom"/>
</dbReference>
<protein>
    <submittedName>
        <fullName evidence="5">Alpha/Beta hydrolase protein</fullName>
    </submittedName>
</protein>
<dbReference type="Gene3D" id="3.40.50.1820">
    <property type="entry name" value="alpha/beta hydrolase"/>
    <property type="match status" value="2"/>
</dbReference>
<evidence type="ECO:0000313" key="5">
    <source>
        <dbReference type="EMBL" id="RKP40336.1"/>
    </source>
</evidence>
<organism evidence="5 6">
    <name type="scientific">Dimargaris cristalligena</name>
    <dbReference type="NCBI Taxonomy" id="215637"/>
    <lineage>
        <taxon>Eukaryota</taxon>
        <taxon>Fungi</taxon>
        <taxon>Fungi incertae sedis</taxon>
        <taxon>Zoopagomycota</taxon>
        <taxon>Kickxellomycotina</taxon>
        <taxon>Dimargaritomycetes</taxon>
        <taxon>Dimargaritales</taxon>
        <taxon>Dimargaritaceae</taxon>
        <taxon>Dimargaris</taxon>
    </lineage>
</organism>
<evidence type="ECO:0000256" key="2">
    <source>
        <dbReference type="SAM" id="MobiDB-lite"/>
    </source>
</evidence>
<feature type="region of interest" description="Disordered" evidence="2">
    <location>
        <begin position="317"/>
        <end position="392"/>
    </location>
</feature>
<dbReference type="PANTHER" id="PTHR48081:SF33">
    <property type="entry name" value="KYNURENINE FORMAMIDASE"/>
    <property type="match status" value="1"/>
</dbReference>
<gene>
    <name evidence="5" type="ORF">BJ085DRAFT_37230</name>
</gene>